<dbReference type="AlphaFoldDB" id="A0A402DL13"/>
<comment type="caution">
    <text evidence="1">The sequence shown here is derived from an EMBL/GenBank/DDBJ whole genome shotgun (WGS) entry which is preliminary data.</text>
</comment>
<name>A0A402DL13_MICAE</name>
<evidence type="ECO:0000313" key="1">
    <source>
        <dbReference type="EMBL" id="GCE62879.1"/>
    </source>
</evidence>
<organism evidence="1 2">
    <name type="scientific">Microcystis aeruginosa NIES-4285</name>
    <dbReference type="NCBI Taxonomy" id="2497681"/>
    <lineage>
        <taxon>Bacteria</taxon>
        <taxon>Bacillati</taxon>
        <taxon>Cyanobacteriota</taxon>
        <taxon>Cyanophyceae</taxon>
        <taxon>Oscillatoriophycideae</taxon>
        <taxon>Chroococcales</taxon>
        <taxon>Microcystaceae</taxon>
        <taxon>Microcystis</taxon>
    </lineage>
</organism>
<dbReference type="Proteomes" id="UP000289660">
    <property type="component" value="Unassembled WGS sequence"/>
</dbReference>
<protein>
    <submittedName>
        <fullName evidence="1">Uncharacterized protein</fullName>
    </submittedName>
</protein>
<evidence type="ECO:0000313" key="2">
    <source>
        <dbReference type="Proteomes" id="UP000289660"/>
    </source>
</evidence>
<accession>A0A402DL13</accession>
<dbReference type="RefSeq" id="WP_130758595.1">
    <property type="nucleotide sequence ID" value="NZ_BIFY01000214.1"/>
</dbReference>
<dbReference type="EMBL" id="BIFY01000214">
    <property type="protein sequence ID" value="GCE62879.1"/>
    <property type="molecule type" value="Genomic_DNA"/>
</dbReference>
<sequence length="74" mass="8382">MACDAFSLLALLKQKYLILRVTEFKPRRSLQASDQMADNRLGAIYFHQLEVGTVGQVRSNLGSHQDNFQAIKDN</sequence>
<gene>
    <name evidence="1" type="ORF">MiAbB_04833</name>
</gene>
<proteinExistence type="predicted"/>
<reference evidence="2" key="1">
    <citation type="submission" date="2018-12" db="EMBL/GenBank/DDBJ databases">
        <title>Genome sequence of Microcystis aeruginosa NIES-4285.</title>
        <authorList>
            <person name="Tanabe Y."/>
        </authorList>
    </citation>
    <scope>NUCLEOTIDE SEQUENCE [LARGE SCALE GENOMIC DNA]</scope>
    <source>
        <strain evidence="2">NIES-4285</strain>
    </source>
</reference>